<dbReference type="Pfam" id="PF24986">
    <property type="entry name" value="PRC_RimM"/>
    <property type="match status" value="1"/>
</dbReference>
<evidence type="ECO:0000259" key="6">
    <source>
        <dbReference type="Pfam" id="PF01782"/>
    </source>
</evidence>
<keyword evidence="1 5" id="KW-0963">Cytoplasm</keyword>
<dbReference type="EMBL" id="CP071793">
    <property type="protein sequence ID" value="QTD52583.1"/>
    <property type="molecule type" value="Genomic_DNA"/>
</dbReference>
<dbReference type="InterPro" id="IPR056792">
    <property type="entry name" value="PRC_RimM"/>
</dbReference>
<dbReference type="SUPFAM" id="SSF50447">
    <property type="entry name" value="Translation proteins"/>
    <property type="match status" value="1"/>
</dbReference>
<comment type="similarity">
    <text evidence="5">Belongs to the RimM family.</text>
</comment>
<dbReference type="GO" id="GO:0042274">
    <property type="term" value="P:ribosomal small subunit biogenesis"/>
    <property type="evidence" value="ECO:0007669"/>
    <property type="project" value="UniProtKB-UniRule"/>
</dbReference>
<dbReference type="InterPro" id="IPR011033">
    <property type="entry name" value="PRC_barrel-like_sf"/>
</dbReference>
<comment type="subcellular location">
    <subcellularLocation>
        <location evidence="5">Cytoplasm</location>
    </subcellularLocation>
</comment>
<evidence type="ECO:0000256" key="1">
    <source>
        <dbReference type="ARBA" id="ARBA00022490"/>
    </source>
</evidence>
<dbReference type="InterPro" id="IPR011961">
    <property type="entry name" value="RimM"/>
</dbReference>
<reference evidence="8" key="1">
    <citation type="submission" date="2021-03" db="EMBL/GenBank/DDBJ databases">
        <title>Acanthopleuribacteraceae sp. M133.</title>
        <authorList>
            <person name="Wang G."/>
        </authorList>
    </citation>
    <scope>NUCLEOTIDE SEQUENCE</scope>
    <source>
        <strain evidence="8">M133</strain>
    </source>
</reference>
<keyword evidence="4 5" id="KW-0143">Chaperone</keyword>
<dbReference type="KEGG" id="scor:J3U87_08925"/>
<dbReference type="GO" id="GO:0006364">
    <property type="term" value="P:rRNA processing"/>
    <property type="evidence" value="ECO:0007669"/>
    <property type="project" value="UniProtKB-UniRule"/>
</dbReference>
<dbReference type="InterPro" id="IPR002676">
    <property type="entry name" value="RimM_N"/>
</dbReference>
<dbReference type="InterPro" id="IPR036976">
    <property type="entry name" value="RimM_N_sf"/>
</dbReference>
<protein>
    <recommendedName>
        <fullName evidence="5">Ribosome maturation factor RimM</fullName>
    </recommendedName>
</protein>
<gene>
    <name evidence="5 8" type="primary">rimM</name>
    <name evidence="8" type="ORF">J3U87_08925</name>
</gene>
<evidence type="ECO:0000259" key="7">
    <source>
        <dbReference type="Pfam" id="PF24986"/>
    </source>
</evidence>
<dbReference type="Proteomes" id="UP000663929">
    <property type="component" value="Chromosome"/>
</dbReference>
<dbReference type="SUPFAM" id="SSF50346">
    <property type="entry name" value="PRC-barrel domain"/>
    <property type="match status" value="1"/>
</dbReference>
<dbReference type="GO" id="GO:0043022">
    <property type="term" value="F:ribosome binding"/>
    <property type="evidence" value="ECO:0007669"/>
    <property type="project" value="InterPro"/>
</dbReference>
<dbReference type="HAMAP" id="MF_00014">
    <property type="entry name" value="Ribosome_mat_RimM"/>
    <property type="match status" value="1"/>
</dbReference>
<dbReference type="NCBIfam" id="TIGR02273">
    <property type="entry name" value="16S_RimM"/>
    <property type="match status" value="1"/>
</dbReference>
<evidence type="ECO:0000256" key="3">
    <source>
        <dbReference type="ARBA" id="ARBA00022552"/>
    </source>
</evidence>
<accession>A0A8A4TSV5</accession>
<dbReference type="PANTHER" id="PTHR33692:SF1">
    <property type="entry name" value="RIBOSOME MATURATION FACTOR RIMM"/>
    <property type="match status" value="1"/>
</dbReference>
<evidence type="ECO:0000313" key="9">
    <source>
        <dbReference type="Proteomes" id="UP000663929"/>
    </source>
</evidence>
<keyword evidence="9" id="KW-1185">Reference proteome</keyword>
<evidence type="ECO:0000313" key="8">
    <source>
        <dbReference type="EMBL" id="QTD52583.1"/>
    </source>
</evidence>
<dbReference type="Gene3D" id="2.30.30.240">
    <property type="entry name" value="PRC-barrel domain"/>
    <property type="match status" value="1"/>
</dbReference>
<evidence type="ECO:0000256" key="2">
    <source>
        <dbReference type="ARBA" id="ARBA00022517"/>
    </source>
</evidence>
<organism evidence="8 9">
    <name type="scientific">Sulfidibacter corallicola</name>
    <dbReference type="NCBI Taxonomy" id="2818388"/>
    <lineage>
        <taxon>Bacteria</taxon>
        <taxon>Pseudomonadati</taxon>
        <taxon>Acidobacteriota</taxon>
        <taxon>Holophagae</taxon>
        <taxon>Acanthopleuribacterales</taxon>
        <taxon>Acanthopleuribacteraceae</taxon>
        <taxon>Sulfidibacter</taxon>
    </lineage>
</organism>
<comment type="domain">
    <text evidence="5">The PRC barrel domain binds ribosomal protein uS19.</text>
</comment>
<dbReference type="GO" id="GO:0005737">
    <property type="term" value="C:cytoplasm"/>
    <property type="evidence" value="ECO:0007669"/>
    <property type="project" value="UniProtKB-SubCell"/>
</dbReference>
<evidence type="ECO:0000256" key="4">
    <source>
        <dbReference type="ARBA" id="ARBA00023186"/>
    </source>
</evidence>
<dbReference type="Gene3D" id="2.40.30.60">
    <property type="entry name" value="RimM"/>
    <property type="match status" value="1"/>
</dbReference>
<dbReference type="Pfam" id="PF01782">
    <property type="entry name" value="RimM"/>
    <property type="match status" value="1"/>
</dbReference>
<keyword evidence="2 5" id="KW-0690">Ribosome biogenesis</keyword>
<sequence>MAVIYNETEYRRIGKVLKPQGVRGEFVLYLESDFPEWLAERKVFYARKGDTLSPWRVKSARFQQDKLILRVDALADRTAVEAARDTELYLSEEEARSANQDPDYFFNSDLIGMTLVESDTHTDLGEVLDVVEMPGHSLIEVRHPAGEAYLVPFTAGLIDEVDLEAGQIRATLPEGLVPGTEADSAE</sequence>
<dbReference type="InterPro" id="IPR009000">
    <property type="entry name" value="Transl_B-barrel_sf"/>
</dbReference>
<dbReference type="PANTHER" id="PTHR33692">
    <property type="entry name" value="RIBOSOME MATURATION FACTOR RIMM"/>
    <property type="match status" value="1"/>
</dbReference>
<proteinExistence type="inferred from homology"/>
<name>A0A8A4TSV5_SULCO</name>
<evidence type="ECO:0000256" key="5">
    <source>
        <dbReference type="HAMAP-Rule" id="MF_00014"/>
    </source>
</evidence>
<keyword evidence="3 5" id="KW-0698">rRNA processing</keyword>
<dbReference type="AlphaFoldDB" id="A0A8A4TSV5"/>
<comment type="subunit">
    <text evidence="5">Binds ribosomal protein uS19.</text>
</comment>
<dbReference type="GO" id="GO:0005840">
    <property type="term" value="C:ribosome"/>
    <property type="evidence" value="ECO:0007669"/>
    <property type="project" value="InterPro"/>
</dbReference>
<comment type="function">
    <text evidence="5">An accessory protein needed during the final step in the assembly of 30S ribosomal subunit, possibly for assembly of the head region. Essential for efficient processing of 16S rRNA. May be needed both before and after RbfA during the maturation of 16S rRNA. It has affinity for free ribosomal 30S subunits but not for 70S ribosomes.</text>
</comment>
<feature type="domain" description="RimM N-terminal" evidence="6">
    <location>
        <begin position="13"/>
        <end position="93"/>
    </location>
</feature>
<feature type="domain" description="Ribosome maturation factor RimM PRC barrel" evidence="7">
    <location>
        <begin position="108"/>
        <end position="176"/>
    </location>
</feature>